<organism evidence="13 14">
    <name type="scientific">Caenorhabditis auriculariae</name>
    <dbReference type="NCBI Taxonomy" id="2777116"/>
    <lineage>
        <taxon>Eukaryota</taxon>
        <taxon>Metazoa</taxon>
        <taxon>Ecdysozoa</taxon>
        <taxon>Nematoda</taxon>
        <taxon>Chromadorea</taxon>
        <taxon>Rhabditida</taxon>
        <taxon>Rhabditina</taxon>
        <taxon>Rhabditomorpha</taxon>
        <taxon>Rhabditoidea</taxon>
        <taxon>Rhabditidae</taxon>
        <taxon>Peloderinae</taxon>
        <taxon>Caenorhabditis</taxon>
    </lineage>
</organism>
<protein>
    <recommendedName>
        <fullName evidence="15">Homeobox domain-containing protein</fullName>
    </recommendedName>
</protein>
<dbReference type="InterPro" id="IPR040363">
    <property type="entry name" value="HMBOX1"/>
</dbReference>
<dbReference type="InterPro" id="IPR001356">
    <property type="entry name" value="HD"/>
</dbReference>
<evidence type="ECO:0000256" key="3">
    <source>
        <dbReference type="ARBA" id="ARBA00023125"/>
    </source>
</evidence>
<dbReference type="AlphaFoldDB" id="A0A8S1GMF0"/>
<keyword evidence="3 7" id="KW-0238">DNA-binding</keyword>
<feature type="region of interest" description="Disordered" evidence="9">
    <location>
        <begin position="310"/>
        <end position="337"/>
    </location>
</feature>
<feature type="compositionally biased region" description="Low complexity" evidence="9">
    <location>
        <begin position="311"/>
        <end position="327"/>
    </location>
</feature>
<feature type="compositionally biased region" description="Polar residues" evidence="9">
    <location>
        <begin position="616"/>
        <end position="649"/>
    </location>
</feature>
<dbReference type="SUPFAM" id="SSF46689">
    <property type="entry name" value="Homeodomain-like"/>
    <property type="match status" value="1"/>
</dbReference>
<evidence type="ECO:0000256" key="9">
    <source>
        <dbReference type="SAM" id="MobiDB-lite"/>
    </source>
</evidence>
<dbReference type="PANTHER" id="PTHR14618:SF0">
    <property type="entry name" value="HOMEOBOX-CONTAINING PROTEIN 1"/>
    <property type="match status" value="1"/>
</dbReference>
<evidence type="ECO:0000259" key="10">
    <source>
        <dbReference type="PROSITE" id="PS50071"/>
    </source>
</evidence>
<evidence type="ECO:0000313" key="14">
    <source>
        <dbReference type="Proteomes" id="UP000835052"/>
    </source>
</evidence>
<evidence type="ECO:0000256" key="4">
    <source>
        <dbReference type="ARBA" id="ARBA00023155"/>
    </source>
</evidence>
<dbReference type="GO" id="GO:0005634">
    <property type="term" value="C:nucleus"/>
    <property type="evidence" value="ECO:0007669"/>
    <property type="project" value="UniProtKB-SubCell"/>
</dbReference>
<dbReference type="InterPro" id="IPR006899">
    <property type="entry name" value="HNF-1_N"/>
</dbReference>
<dbReference type="GO" id="GO:0003691">
    <property type="term" value="F:double-stranded telomeric DNA binding"/>
    <property type="evidence" value="ECO:0007669"/>
    <property type="project" value="InterPro"/>
</dbReference>
<feature type="compositionally biased region" description="Pro residues" evidence="9">
    <location>
        <begin position="328"/>
        <end position="337"/>
    </location>
</feature>
<dbReference type="Pfam" id="PF04814">
    <property type="entry name" value="HNF-1_N"/>
    <property type="match status" value="1"/>
</dbReference>
<dbReference type="InterPro" id="IPR044866">
    <property type="entry name" value="HNF_P1"/>
</dbReference>
<keyword evidence="4 7" id="KW-0371">Homeobox</keyword>
<feature type="region of interest" description="Disordered" evidence="9">
    <location>
        <begin position="599"/>
        <end position="650"/>
    </location>
</feature>
<dbReference type="EMBL" id="CAJGYM010000001">
    <property type="protein sequence ID" value="CAD6184537.1"/>
    <property type="molecule type" value="Genomic_DNA"/>
</dbReference>
<reference evidence="13" key="1">
    <citation type="submission" date="2020-10" db="EMBL/GenBank/DDBJ databases">
        <authorList>
            <person name="Kikuchi T."/>
        </authorList>
    </citation>
    <scope>NUCLEOTIDE SEQUENCE</scope>
    <source>
        <strain evidence="13">NKZ352</strain>
    </source>
</reference>
<feature type="domain" description="Homeobox" evidence="10">
    <location>
        <begin position="525"/>
        <end position="602"/>
    </location>
</feature>
<dbReference type="InterPro" id="IPR009057">
    <property type="entry name" value="Homeodomain-like_sf"/>
</dbReference>
<dbReference type="Proteomes" id="UP000835052">
    <property type="component" value="Unassembled WGS sequence"/>
</dbReference>
<dbReference type="GO" id="GO:0045893">
    <property type="term" value="P:positive regulation of DNA-templated transcription"/>
    <property type="evidence" value="ECO:0007669"/>
    <property type="project" value="InterPro"/>
</dbReference>
<keyword evidence="6 7" id="KW-0539">Nucleus</keyword>
<proteinExistence type="predicted"/>
<evidence type="ECO:0000256" key="8">
    <source>
        <dbReference type="RuleBase" id="RU000682"/>
    </source>
</evidence>
<dbReference type="PANTHER" id="PTHR14618">
    <property type="entry name" value="HOMEODOX-CONTAINING PROTEIN 1 HMBOX1"/>
    <property type="match status" value="1"/>
</dbReference>
<sequence length="763" mass="85563">MAWFNPWIKRSTEKENHPDASLAFEALNFDYVKEDARSTEESENAILVEKILKMFRDDNLEQLEAVLQQEKKTSNPNVRRGATHDLERETEDDYFEYSFKVCSQGFDVQRSFRRPLAAKKTLRVDFKIDGLESFRSFNPTYTSTPHAQRPSMSLRTANFPEAFPEMIEETRESIDERIDASADEKSHQHFLVSMCTCTNPPARMSPKKTSALPISDSNDSLVTYYDLENSSSIPFESSSSEALLASRVIEDNQRLCEMSSPQNTEQATGMSLFTVEQLELIRRLRTTGISSDQVLKAFVELDQVDCVLDKNQNTSHTPNNNNATKLSPSPPLPQPPAVYAPLLLQHLSAKPPSPDATPSAERLSVLTVPRASTVSESSPPPALTPTPLLPGTSSFQSAPIFGSFDSSEAARPIRSQRTPMKEITTLEDPNELEQFMQQGEEACISEMKTFITQYSLRQTTVAMMTGVSQPYISKLLNGNHRELSLRCRKNIYCWYLNCRQHPEKLAAFLQDPSTRLETNGDGELVPQRRERYVFRPVLIRMLEICYNQTPFPDAARRAEIAKLCNQLLQYDKKGASLMPKEVVSAQVVSNWFANKRKEMRRRTAEAGDSKPILTPIKSSLSSPQSPAELSRTPSSVDECSRTATPNLQDENCELKTTSSQLPTSSQLTSSGLQFSPVFETFAPLDLLAVAQRMGFQLPLTSSAPTTPAVSESVGISHLFPSINSEFLAAQQQFAAFRQQHTETSKPDLCLFNPNIYETLQVTK</sequence>
<evidence type="ECO:0000259" key="12">
    <source>
        <dbReference type="PROSITE" id="PS51937"/>
    </source>
</evidence>
<accession>A0A8S1GMF0</accession>
<dbReference type="InterPro" id="IPR044869">
    <property type="entry name" value="HNF-1_POU"/>
</dbReference>
<dbReference type="OrthoDB" id="5856131at2759"/>
<evidence type="ECO:0000256" key="7">
    <source>
        <dbReference type="PROSITE-ProRule" id="PRU00108"/>
    </source>
</evidence>
<comment type="caution">
    <text evidence="13">The sequence shown here is derived from an EMBL/GenBank/DDBJ whole genome shotgun (WGS) entry which is preliminary data.</text>
</comment>
<dbReference type="Gene3D" id="1.10.260.40">
    <property type="entry name" value="lambda repressor-like DNA-binding domains"/>
    <property type="match status" value="1"/>
</dbReference>
<evidence type="ECO:0000313" key="13">
    <source>
        <dbReference type="EMBL" id="CAD6184537.1"/>
    </source>
</evidence>
<keyword evidence="14" id="KW-1185">Reference proteome</keyword>
<dbReference type="Pfam" id="PF00046">
    <property type="entry name" value="Homeodomain"/>
    <property type="match status" value="1"/>
</dbReference>
<evidence type="ECO:0000256" key="5">
    <source>
        <dbReference type="ARBA" id="ARBA00023163"/>
    </source>
</evidence>
<evidence type="ECO:0008006" key="15">
    <source>
        <dbReference type="Google" id="ProtNLM"/>
    </source>
</evidence>
<evidence type="ECO:0000256" key="2">
    <source>
        <dbReference type="ARBA" id="ARBA00023015"/>
    </source>
</evidence>
<dbReference type="SUPFAM" id="SSF47413">
    <property type="entry name" value="lambda repressor-like DNA-binding domains"/>
    <property type="match status" value="1"/>
</dbReference>
<keyword evidence="5" id="KW-0804">Transcription</keyword>
<dbReference type="SMART" id="SM00389">
    <property type="entry name" value="HOX"/>
    <property type="match status" value="1"/>
</dbReference>
<dbReference type="PROSITE" id="PS51937">
    <property type="entry name" value="HNF_P1"/>
    <property type="match status" value="1"/>
</dbReference>
<feature type="domain" description="POU-specific atypical" evidence="11">
    <location>
        <begin position="415"/>
        <end position="511"/>
    </location>
</feature>
<dbReference type="Gene3D" id="1.10.10.60">
    <property type="entry name" value="Homeodomain-like"/>
    <property type="match status" value="1"/>
</dbReference>
<gene>
    <name evidence="13" type="ORF">CAUJ_LOCUS456</name>
</gene>
<dbReference type="FunFam" id="1.10.10.60:FF:000550">
    <property type="entry name" value="Homeobox domaincontaining protein"/>
    <property type="match status" value="1"/>
</dbReference>
<keyword evidence="2" id="KW-0805">Transcription regulation</keyword>
<evidence type="ECO:0000256" key="6">
    <source>
        <dbReference type="ARBA" id="ARBA00023242"/>
    </source>
</evidence>
<comment type="subcellular location">
    <subcellularLocation>
        <location evidence="1 7 8">Nucleus</location>
    </subcellularLocation>
</comment>
<evidence type="ECO:0000256" key="1">
    <source>
        <dbReference type="ARBA" id="ARBA00004123"/>
    </source>
</evidence>
<dbReference type="InterPro" id="IPR010982">
    <property type="entry name" value="Lambda_DNA-bd_dom_sf"/>
</dbReference>
<dbReference type="PROSITE" id="PS50071">
    <property type="entry name" value="HOMEOBOX_2"/>
    <property type="match status" value="1"/>
</dbReference>
<evidence type="ECO:0000259" key="11">
    <source>
        <dbReference type="PROSITE" id="PS51936"/>
    </source>
</evidence>
<dbReference type="PROSITE" id="PS51936">
    <property type="entry name" value="POU_4"/>
    <property type="match status" value="1"/>
</dbReference>
<dbReference type="CDD" id="cd00086">
    <property type="entry name" value="homeodomain"/>
    <property type="match status" value="1"/>
</dbReference>
<name>A0A8S1GMF0_9PELO</name>
<feature type="domain" description="HNF-p1" evidence="12">
    <location>
        <begin position="269"/>
        <end position="300"/>
    </location>
</feature>
<feature type="DNA-binding region" description="Homeobox" evidence="7">
    <location>
        <begin position="527"/>
        <end position="603"/>
    </location>
</feature>